<reference evidence="11 12" key="1">
    <citation type="submission" date="2015-06" db="EMBL/GenBank/DDBJ databases">
        <title>Genome sequence of the organohalide-respiring Dehalogenimonas alkenigignens type strain (IP3-3T).</title>
        <authorList>
            <person name="Key T.A."/>
            <person name="Richmond D.P."/>
            <person name="Bowman K.S."/>
            <person name="Cho Y.-J."/>
            <person name="Chun J."/>
            <person name="da Costa M.S."/>
            <person name="Rainey F.A."/>
            <person name="Moe W.M."/>
        </authorList>
    </citation>
    <scope>NUCLEOTIDE SEQUENCE [LARGE SCALE GENOMIC DNA]</scope>
    <source>
        <strain evidence="11 12">IP3-3</strain>
    </source>
</reference>
<dbReference type="PANTHER" id="PTHR43297:SF14">
    <property type="entry name" value="ATPASE AAA-TYPE CORE DOMAIN-CONTAINING PROTEIN"/>
    <property type="match status" value="1"/>
</dbReference>
<dbReference type="InterPro" id="IPR003439">
    <property type="entry name" value="ABC_transporter-like_ATP-bd"/>
</dbReference>
<dbReference type="SMART" id="SM00382">
    <property type="entry name" value="AAA"/>
    <property type="match status" value="1"/>
</dbReference>
<keyword evidence="7 11" id="KW-0067">ATP-binding</keyword>
<gene>
    <name evidence="11" type="ORF">DEALK_16860</name>
</gene>
<dbReference type="PANTHER" id="PTHR43297">
    <property type="entry name" value="OLIGOPEPTIDE TRANSPORT ATP-BINDING PROTEIN APPD"/>
    <property type="match status" value="1"/>
</dbReference>
<dbReference type="GO" id="GO:0016887">
    <property type="term" value="F:ATP hydrolysis activity"/>
    <property type="evidence" value="ECO:0007669"/>
    <property type="project" value="InterPro"/>
</dbReference>
<evidence type="ECO:0000256" key="2">
    <source>
        <dbReference type="ARBA" id="ARBA00005417"/>
    </source>
</evidence>
<feature type="domain" description="ABC transporter" evidence="10">
    <location>
        <begin position="26"/>
        <end position="273"/>
    </location>
</feature>
<proteinExistence type="inferred from homology"/>
<dbReference type="InterPro" id="IPR003593">
    <property type="entry name" value="AAA+_ATPase"/>
</dbReference>
<evidence type="ECO:0000313" key="11">
    <source>
        <dbReference type="EMBL" id="KTB48839.1"/>
    </source>
</evidence>
<accession>A0A0W0GJV8</accession>
<dbReference type="InterPro" id="IPR050388">
    <property type="entry name" value="ABC_Ni/Peptide_Import"/>
</dbReference>
<dbReference type="InterPro" id="IPR013563">
    <property type="entry name" value="Oligopep_ABC_C"/>
</dbReference>
<protein>
    <submittedName>
        <fullName evidence="11">Oligopeptide/dipeptide ABC transporter, ATP-binding protein, C-terminal domain</fullName>
    </submittedName>
</protein>
<dbReference type="AlphaFoldDB" id="A0A0W0GJV8"/>
<evidence type="ECO:0000256" key="3">
    <source>
        <dbReference type="ARBA" id="ARBA00022448"/>
    </source>
</evidence>
<keyword evidence="5" id="KW-0997">Cell inner membrane</keyword>
<dbReference type="Pfam" id="PF00005">
    <property type="entry name" value="ABC_tran"/>
    <property type="match status" value="1"/>
</dbReference>
<dbReference type="STRING" id="1217799.DEALK_16860"/>
<dbReference type="EMBL" id="LFDV01000002">
    <property type="protein sequence ID" value="KTB48839.1"/>
    <property type="molecule type" value="Genomic_DNA"/>
</dbReference>
<dbReference type="PROSITE" id="PS50893">
    <property type="entry name" value="ABC_TRANSPORTER_2"/>
    <property type="match status" value="1"/>
</dbReference>
<organism evidence="11 12">
    <name type="scientific">Dehalogenimonas alkenigignens</name>
    <dbReference type="NCBI Taxonomy" id="1217799"/>
    <lineage>
        <taxon>Bacteria</taxon>
        <taxon>Bacillati</taxon>
        <taxon>Chloroflexota</taxon>
        <taxon>Dehalococcoidia</taxon>
        <taxon>Dehalococcoidales</taxon>
        <taxon>Dehalococcoidaceae</taxon>
        <taxon>Dehalogenimonas</taxon>
    </lineage>
</organism>
<evidence type="ECO:0000256" key="8">
    <source>
        <dbReference type="ARBA" id="ARBA00022967"/>
    </source>
</evidence>
<dbReference type="Gene3D" id="3.40.50.300">
    <property type="entry name" value="P-loop containing nucleotide triphosphate hydrolases"/>
    <property type="match status" value="1"/>
</dbReference>
<dbReference type="NCBIfam" id="TIGR01727">
    <property type="entry name" value="oligo_HPY"/>
    <property type="match status" value="1"/>
</dbReference>
<keyword evidence="12" id="KW-1185">Reference proteome</keyword>
<evidence type="ECO:0000256" key="1">
    <source>
        <dbReference type="ARBA" id="ARBA00004202"/>
    </source>
</evidence>
<keyword evidence="8" id="KW-1278">Translocase</keyword>
<evidence type="ECO:0000256" key="4">
    <source>
        <dbReference type="ARBA" id="ARBA00022475"/>
    </source>
</evidence>
<dbReference type="InterPro" id="IPR017871">
    <property type="entry name" value="ABC_transporter-like_CS"/>
</dbReference>
<comment type="caution">
    <text evidence="11">The sequence shown here is derived from an EMBL/GenBank/DDBJ whole genome shotgun (WGS) entry which is preliminary data.</text>
</comment>
<dbReference type="InterPro" id="IPR027417">
    <property type="entry name" value="P-loop_NTPase"/>
</dbReference>
<keyword evidence="9" id="KW-0472">Membrane</keyword>
<evidence type="ECO:0000259" key="10">
    <source>
        <dbReference type="PROSITE" id="PS50893"/>
    </source>
</evidence>
<evidence type="ECO:0000256" key="6">
    <source>
        <dbReference type="ARBA" id="ARBA00022741"/>
    </source>
</evidence>
<evidence type="ECO:0000313" key="12">
    <source>
        <dbReference type="Proteomes" id="UP000053947"/>
    </source>
</evidence>
<dbReference type="GO" id="GO:0005886">
    <property type="term" value="C:plasma membrane"/>
    <property type="evidence" value="ECO:0007669"/>
    <property type="project" value="UniProtKB-SubCell"/>
</dbReference>
<evidence type="ECO:0000256" key="9">
    <source>
        <dbReference type="ARBA" id="ARBA00023136"/>
    </source>
</evidence>
<dbReference type="OrthoDB" id="9802264at2"/>
<keyword evidence="4" id="KW-1003">Cell membrane</keyword>
<dbReference type="Proteomes" id="UP000053947">
    <property type="component" value="Unassembled WGS sequence"/>
</dbReference>
<dbReference type="GO" id="GO:0005524">
    <property type="term" value="F:ATP binding"/>
    <property type="evidence" value="ECO:0007669"/>
    <property type="project" value="UniProtKB-KW"/>
</dbReference>
<name>A0A0W0GJV8_9CHLR</name>
<dbReference type="SUPFAM" id="SSF52540">
    <property type="entry name" value="P-loop containing nucleoside triphosphate hydrolases"/>
    <property type="match status" value="1"/>
</dbReference>
<dbReference type="GO" id="GO:0015833">
    <property type="term" value="P:peptide transport"/>
    <property type="evidence" value="ECO:0007669"/>
    <property type="project" value="InterPro"/>
</dbReference>
<evidence type="ECO:0000256" key="7">
    <source>
        <dbReference type="ARBA" id="ARBA00022840"/>
    </source>
</evidence>
<dbReference type="CDD" id="cd03257">
    <property type="entry name" value="ABC_NikE_OppD_transporters"/>
    <property type="match status" value="1"/>
</dbReference>
<sequence length="339" mass="36716">MFATCSTPGTAEGKIRYTGIELTEFLRTAGLTVHYRTPGGIIRAVDGVSFEISQPGQALALIGESGCGKSSAGLALLRLLPGNTSEFSGSIRFEGCDLTTLNNEDFRRSYRWKKIAWVPQNTKSSLDPYFSIEAQFKELFEAHGIRNAAEKISRLLATVGLSKEKCGSIPDRLSGGEIQRACIALAFALEPALVILDEPTSALDPSLKGQIISLLISLKKELSTSYLFITHDIAQAAAVCDYFIVLYAGKIVEKGTREQILKTPLHPYTRKLLECISLSHQGEGVAYIPGEPPDLKGSNSGCSFAPRCDQSEAACLKGVPVLDETEEGHFVACRLARKI</sequence>
<keyword evidence="6" id="KW-0547">Nucleotide-binding</keyword>
<comment type="subcellular location">
    <subcellularLocation>
        <location evidence="1">Cell membrane</location>
        <topology evidence="1">Peripheral membrane protein</topology>
    </subcellularLocation>
</comment>
<dbReference type="PROSITE" id="PS00211">
    <property type="entry name" value="ABC_TRANSPORTER_1"/>
    <property type="match status" value="1"/>
</dbReference>
<keyword evidence="3" id="KW-0813">Transport</keyword>
<evidence type="ECO:0000256" key="5">
    <source>
        <dbReference type="ARBA" id="ARBA00022519"/>
    </source>
</evidence>
<dbReference type="Pfam" id="PF08352">
    <property type="entry name" value="oligo_HPY"/>
    <property type="match status" value="1"/>
</dbReference>
<comment type="similarity">
    <text evidence="2">Belongs to the ABC transporter superfamily.</text>
</comment>